<organism evidence="1 2">
    <name type="scientific">Halalkalibacter wakoensis JCM 9140</name>
    <dbReference type="NCBI Taxonomy" id="1236970"/>
    <lineage>
        <taxon>Bacteria</taxon>
        <taxon>Bacillati</taxon>
        <taxon>Bacillota</taxon>
        <taxon>Bacilli</taxon>
        <taxon>Bacillales</taxon>
        <taxon>Bacillaceae</taxon>
        <taxon>Halalkalibacter</taxon>
    </lineage>
</organism>
<dbReference type="Gene3D" id="1.10.4010.10">
    <property type="entry name" value="Type II deoxyuridine triphosphatase"/>
    <property type="match status" value="1"/>
</dbReference>
<dbReference type="CDD" id="cd11527">
    <property type="entry name" value="NTP-PPase_dUTPase"/>
    <property type="match status" value="1"/>
</dbReference>
<reference evidence="1" key="1">
    <citation type="journal article" date="2014" name="Genome Announc.">
        <title>Draft Genome Sequences of Three Alkaliphilic Bacillus Strains, Bacillus wakoensis JCM 9140T, Bacillus akibai JCM 9157T, and Bacillus hemicellulosilyticus JCM 9152T.</title>
        <authorList>
            <person name="Yuki M."/>
            <person name="Oshima K."/>
            <person name="Suda W."/>
            <person name="Oshida Y."/>
            <person name="Kitamura K."/>
            <person name="Iida T."/>
            <person name="Hattori M."/>
            <person name="Ohkuma M."/>
        </authorList>
    </citation>
    <scope>NUCLEOTIDE SEQUENCE [LARGE SCALE GENOMIC DNA]</scope>
    <source>
        <strain evidence="1">JCM 9140</strain>
    </source>
</reference>
<dbReference type="RefSeq" id="WP_034750891.1">
    <property type="nucleotide sequence ID" value="NZ_BAUT01000095.1"/>
</dbReference>
<dbReference type="STRING" id="1236970.JCM9140_4529"/>
<dbReference type="InterPro" id="IPR014871">
    <property type="entry name" value="dUTPase/dCTP_pyrophosphatase"/>
</dbReference>
<dbReference type="SUPFAM" id="SSF101386">
    <property type="entry name" value="all-alpha NTP pyrophosphatases"/>
    <property type="match status" value="1"/>
</dbReference>
<dbReference type="PIRSF" id="PIRSF030140">
    <property type="entry name" value="UCP030140"/>
    <property type="match status" value="1"/>
</dbReference>
<dbReference type="EMBL" id="BAUT01000095">
    <property type="protein sequence ID" value="GAE28312.1"/>
    <property type="molecule type" value="Genomic_DNA"/>
</dbReference>
<protein>
    <submittedName>
        <fullName evidence="1">Dimeric dUTPase</fullName>
    </submittedName>
</protein>
<comment type="caution">
    <text evidence="1">The sequence shown here is derived from an EMBL/GenBank/DDBJ whole genome shotgun (WGS) entry which is preliminary data.</text>
</comment>
<sequence>MNVKELFLIQKQLNDRIVDEHNLIGRDLFYDQLLAFIVEISELANETRSFKYWSRKTSSERSVILEEYVDGLHFVLTLGLTLNVTSITILDEYKTENETTEQFLQVLKDASALGETKTETQYMQLVTSFFMLGQILGFSNKEIEEAYLQKNKVNHERQDAGY</sequence>
<gene>
    <name evidence="1" type="ORF">JCM9140_4529</name>
</gene>
<dbReference type="AlphaFoldDB" id="W4Q8K6"/>
<dbReference type="Proteomes" id="UP000018890">
    <property type="component" value="Unassembled WGS sequence"/>
</dbReference>
<evidence type="ECO:0000313" key="2">
    <source>
        <dbReference type="Proteomes" id="UP000018890"/>
    </source>
</evidence>
<name>W4Q8K6_9BACI</name>
<accession>W4Q8K6</accession>
<dbReference type="InterPro" id="IPR016947">
    <property type="entry name" value="UCP030140"/>
</dbReference>
<proteinExistence type="predicted"/>
<evidence type="ECO:0000313" key="1">
    <source>
        <dbReference type="EMBL" id="GAE28312.1"/>
    </source>
</evidence>
<dbReference type="OrthoDB" id="5506143at2"/>
<dbReference type="Pfam" id="PF08761">
    <property type="entry name" value="dUTPase_2"/>
    <property type="match status" value="1"/>
</dbReference>
<keyword evidence="2" id="KW-1185">Reference proteome</keyword>